<dbReference type="GO" id="GO:0006412">
    <property type="term" value="P:translation"/>
    <property type="evidence" value="ECO:0007669"/>
    <property type="project" value="InterPro"/>
</dbReference>
<keyword evidence="6" id="KW-1185">Reference proteome</keyword>
<name>A0A133VK61_9EURY</name>
<comment type="similarity">
    <text evidence="1">Belongs to the eukaryotic ribosomal protein eS28 family.</text>
</comment>
<dbReference type="GO" id="GO:0022627">
    <property type="term" value="C:cytosolic small ribosomal subunit"/>
    <property type="evidence" value="ECO:0007669"/>
    <property type="project" value="TreeGrafter"/>
</dbReference>
<dbReference type="InterPro" id="IPR012340">
    <property type="entry name" value="NA-bd_OB-fold"/>
</dbReference>
<evidence type="ECO:0000256" key="1">
    <source>
        <dbReference type="ARBA" id="ARBA00005943"/>
    </source>
</evidence>
<evidence type="ECO:0000256" key="3">
    <source>
        <dbReference type="ARBA" id="ARBA00023274"/>
    </source>
</evidence>
<dbReference type="EMBL" id="LHYE01000028">
    <property type="protein sequence ID" value="KXB06829.1"/>
    <property type="molecule type" value="Genomic_DNA"/>
</dbReference>
<dbReference type="Pfam" id="PF01200">
    <property type="entry name" value="Ribosomal_S28e"/>
    <property type="match status" value="1"/>
</dbReference>
<gene>
    <name evidence="5" type="ORF">AKJ51_02760</name>
</gene>
<dbReference type="GO" id="GO:0030490">
    <property type="term" value="P:maturation of SSU-rRNA"/>
    <property type="evidence" value="ECO:0007669"/>
    <property type="project" value="TreeGrafter"/>
</dbReference>
<evidence type="ECO:0000313" key="5">
    <source>
        <dbReference type="EMBL" id="KXB06829.1"/>
    </source>
</evidence>
<dbReference type="SUPFAM" id="SSF50249">
    <property type="entry name" value="Nucleic acid-binding proteins"/>
    <property type="match status" value="1"/>
</dbReference>
<comment type="caution">
    <text evidence="5">The sequence shown here is derived from an EMBL/GenBank/DDBJ whole genome shotgun (WGS) entry which is preliminary data.</text>
</comment>
<sequence length="69" mass="7579">MPEDEAVPGRVVQTLGRSGVGDVTRVRCKVLEGRDEGKVLVRNIMGPVREGDILMLRETEMESGGKIQQ</sequence>
<proteinExistence type="inferred from homology"/>
<dbReference type="PANTHER" id="PTHR10769">
    <property type="entry name" value="40S RIBOSOMAL PROTEIN S28"/>
    <property type="match status" value="1"/>
</dbReference>
<dbReference type="AlphaFoldDB" id="A0A133VK61"/>
<dbReference type="PATRIC" id="fig|1698280.3.peg.476"/>
<dbReference type="GO" id="GO:0000028">
    <property type="term" value="P:ribosomal small subunit assembly"/>
    <property type="evidence" value="ECO:0007669"/>
    <property type="project" value="TreeGrafter"/>
</dbReference>
<dbReference type="Proteomes" id="UP000070263">
    <property type="component" value="Unassembled WGS sequence"/>
</dbReference>
<reference evidence="5 6" key="1">
    <citation type="journal article" date="2016" name="Sci. Rep.">
        <title>Metabolic traits of an uncultured archaeal lineage -MSBL1- from brine pools of the Red Sea.</title>
        <authorList>
            <person name="Mwirichia R."/>
            <person name="Alam I."/>
            <person name="Rashid M."/>
            <person name="Vinu M."/>
            <person name="Ba-Alawi W."/>
            <person name="Anthony Kamau A."/>
            <person name="Kamanda Ngugi D."/>
            <person name="Goker M."/>
            <person name="Klenk H.P."/>
            <person name="Bajic V."/>
            <person name="Stingl U."/>
        </authorList>
    </citation>
    <scope>NUCLEOTIDE SEQUENCE [LARGE SCALE GENOMIC DNA]</scope>
    <source>
        <strain evidence="5">SCGC-AAA382A20</strain>
    </source>
</reference>
<keyword evidence="3" id="KW-0687">Ribonucleoprotein</keyword>
<organism evidence="5 6">
    <name type="scientific">candidate division MSBL1 archaeon SCGC-AAA382A20</name>
    <dbReference type="NCBI Taxonomy" id="1698280"/>
    <lineage>
        <taxon>Archaea</taxon>
        <taxon>Methanobacteriati</taxon>
        <taxon>Methanobacteriota</taxon>
        <taxon>candidate division MSBL1</taxon>
    </lineage>
</organism>
<dbReference type="PANTHER" id="PTHR10769:SF3">
    <property type="entry name" value="SMALL RIBOSOMAL SUBUNIT PROTEIN ES28"/>
    <property type="match status" value="1"/>
</dbReference>
<keyword evidence="2 5" id="KW-0689">Ribosomal protein</keyword>
<evidence type="ECO:0000256" key="4">
    <source>
        <dbReference type="ARBA" id="ARBA00035362"/>
    </source>
</evidence>
<evidence type="ECO:0000256" key="2">
    <source>
        <dbReference type="ARBA" id="ARBA00022980"/>
    </source>
</evidence>
<dbReference type="Gene3D" id="2.40.50.140">
    <property type="entry name" value="Nucleic acid-binding proteins"/>
    <property type="match status" value="1"/>
</dbReference>
<accession>A0A133VK61</accession>
<dbReference type="InterPro" id="IPR000289">
    <property type="entry name" value="Ribosomal_eS28"/>
</dbReference>
<protein>
    <recommendedName>
        <fullName evidence="4">30S ribosomal protein S28e</fullName>
    </recommendedName>
</protein>
<dbReference type="GO" id="GO:0003735">
    <property type="term" value="F:structural constituent of ribosome"/>
    <property type="evidence" value="ECO:0007669"/>
    <property type="project" value="InterPro"/>
</dbReference>
<evidence type="ECO:0000313" key="6">
    <source>
        <dbReference type="Proteomes" id="UP000070263"/>
    </source>
</evidence>